<proteinExistence type="predicted"/>
<dbReference type="KEGG" id="lma:LMJF_34_2800"/>
<name>Q4Q2R4_LEIMA</name>
<reference evidence="2 3" key="2">
    <citation type="journal article" date="2011" name="Genome Res.">
        <title>Chromosome and gene copy number variation allow major structural change between species and strains of Leishmania.</title>
        <authorList>
            <person name="Rogers M.B."/>
            <person name="Hilley J.D."/>
            <person name="Dickens N.J."/>
            <person name="Wilkes J."/>
            <person name="Bates P.A."/>
            <person name="Depledge D.P."/>
            <person name="Harris D."/>
            <person name="Her Y."/>
            <person name="Herzyk P."/>
            <person name="Imamura H."/>
            <person name="Otto T.D."/>
            <person name="Sanders M."/>
            <person name="Seeger K."/>
            <person name="Dujardin J.C."/>
            <person name="Berriman M."/>
            <person name="Smith D.F."/>
            <person name="Hertz-Fowler C."/>
            <person name="Mottram J.C."/>
        </authorList>
    </citation>
    <scope>NUCLEOTIDE SEQUENCE [LARGE SCALE GENOMIC DNA]</scope>
    <source>
        <strain evidence="3">MHOM/IL/81/Friedlin</strain>
    </source>
</reference>
<keyword evidence="1" id="KW-0472">Membrane</keyword>
<dbReference type="GeneID" id="5655053"/>
<dbReference type="RefSeq" id="XP_001686384.1">
    <property type="nucleotide sequence ID" value="XM_001686332.1"/>
</dbReference>
<dbReference type="PANTHER" id="PTHR34157">
    <property type="entry name" value="TUZIN"/>
    <property type="match status" value="1"/>
</dbReference>
<evidence type="ECO:0000256" key="1">
    <source>
        <dbReference type="SAM" id="Phobius"/>
    </source>
</evidence>
<accession>Q4Q2R4</accession>
<dbReference type="InParanoid" id="Q4Q2R4"/>
<reference evidence="2 3" key="1">
    <citation type="journal article" date="2005" name="Science">
        <title>The genome of the kinetoplastid parasite, Leishmania major.</title>
        <authorList>
            <person name="Ivens A.C."/>
            <person name="Peacock C.S."/>
            <person name="Worthey E.A."/>
            <person name="Murphy L."/>
            <person name="Aggarwal G."/>
            <person name="Berriman M."/>
            <person name="Sisk E."/>
            <person name="Rajandream M.A."/>
            <person name="Adlem E."/>
            <person name="Aert R."/>
            <person name="Anupama A."/>
            <person name="Apostolou Z."/>
            <person name="Attipoe P."/>
            <person name="Bason N."/>
            <person name="Bauser C."/>
            <person name="Beck A."/>
            <person name="Beverley S.M."/>
            <person name="Bianchettin G."/>
            <person name="Borzym K."/>
            <person name="Bothe G."/>
            <person name="Bruschi C.V."/>
            <person name="Collins M."/>
            <person name="Cadag E."/>
            <person name="Ciarloni L."/>
            <person name="Clayton C."/>
            <person name="Coulson R.M."/>
            <person name="Cronin A."/>
            <person name="Cruz A.K."/>
            <person name="Davies R.M."/>
            <person name="De Gaudenzi J."/>
            <person name="Dobson D.E."/>
            <person name="Duesterhoeft A."/>
            <person name="Fazelina G."/>
            <person name="Fosker N."/>
            <person name="Frasch A.C."/>
            <person name="Fraser A."/>
            <person name="Fuchs M."/>
            <person name="Gabel C."/>
            <person name="Goble A."/>
            <person name="Goffeau A."/>
            <person name="Harris D."/>
            <person name="Hertz-Fowler C."/>
            <person name="Hilbert H."/>
            <person name="Horn D."/>
            <person name="Huang Y."/>
            <person name="Klages S."/>
            <person name="Knights A."/>
            <person name="Kube M."/>
            <person name="Larke N."/>
            <person name="Litvin L."/>
            <person name="Lord A."/>
            <person name="Louie T."/>
            <person name="Marra M."/>
            <person name="Masuy D."/>
            <person name="Matthews K."/>
            <person name="Michaeli S."/>
            <person name="Mottram J.C."/>
            <person name="Muller-Auer S."/>
            <person name="Munden H."/>
            <person name="Nelson S."/>
            <person name="Norbertczak H."/>
            <person name="Oliver K."/>
            <person name="O'neil S."/>
            <person name="Pentony M."/>
            <person name="Pohl T.M."/>
            <person name="Price C."/>
            <person name="Purnelle B."/>
            <person name="Quail M.A."/>
            <person name="Rabbinowitsch E."/>
            <person name="Reinhardt R."/>
            <person name="Rieger M."/>
            <person name="Rinta J."/>
            <person name="Robben J."/>
            <person name="Robertson L."/>
            <person name="Ruiz J.C."/>
            <person name="Rutter S."/>
            <person name="Saunders D."/>
            <person name="Schafer M."/>
            <person name="Schein J."/>
            <person name="Schwartz D.C."/>
            <person name="Seeger K."/>
            <person name="Seyler A."/>
            <person name="Sharp S."/>
            <person name="Shin H."/>
            <person name="Sivam D."/>
            <person name="Squares R."/>
            <person name="Squares S."/>
            <person name="Tosato V."/>
            <person name="Vogt C."/>
            <person name="Volckaert G."/>
            <person name="Wambutt R."/>
            <person name="Warren T."/>
            <person name="Wedler H."/>
            <person name="Woodward J."/>
            <person name="Zhou S."/>
            <person name="Zimmermann W."/>
            <person name="Smith D.F."/>
            <person name="Blackwell J.M."/>
            <person name="Stuart K.D."/>
            <person name="Barrell B."/>
            <person name="Myler P.J."/>
        </authorList>
    </citation>
    <scope>NUCLEOTIDE SEQUENCE [LARGE SCALE GENOMIC DNA]</scope>
    <source>
        <strain evidence="3">MHOM/IL/81/Friedlin</strain>
    </source>
</reference>
<dbReference type="eggNOG" id="ENOG502SKGD">
    <property type="taxonomic scope" value="Eukaryota"/>
</dbReference>
<dbReference type="Gene3D" id="3.40.50.300">
    <property type="entry name" value="P-loop containing nucleotide triphosphate hydrolases"/>
    <property type="match status" value="1"/>
</dbReference>
<keyword evidence="1" id="KW-1133">Transmembrane helix</keyword>
<dbReference type="HOGENOM" id="CLU_431172_0_0_1"/>
<evidence type="ECO:0000313" key="3">
    <source>
        <dbReference type="Proteomes" id="UP000000542"/>
    </source>
</evidence>
<keyword evidence="1" id="KW-0812">Transmembrane</keyword>
<dbReference type="VEuPathDB" id="TriTrypDB:LmjF.34.2800"/>
<dbReference type="AlphaFoldDB" id="Q4Q2R4"/>
<keyword evidence="3" id="KW-1185">Reference proteome</keyword>
<dbReference type="PANTHER" id="PTHR34157:SF2">
    <property type="entry name" value="TUZIN"/>
    <property type="match status" value="1"/>
</dbReference>
<dbReference type="VEuPathDB" id="TriTrypDB:LMJLV39_340033500"/>
<protein>
    <submittedName>
        <fullName evidence="2">Putative tuzin</fullName>
    </submittedName>
</protein>
<sequence>MAVNAFFAKSASAVLAPIAEGSIKSKIAGTVYAVHLQHLFLSPIIEVGSRVYIEYGKGEEYAGAVVGGVVVRVNGNGTYGVLLDNNSFDMAVSADMVVFSEGRGKLASDAGHREVVEWLRRAGVARRAHQESIACVLFHRGWRAHRLYLLQASDVHCLTHIPKAVRMRVLAESEWQRDHHRQMRQLLKERVMERDFRYKLTKYSGVVSASMALLGIAFAFGWNLKNSRTQQREHQLKVAVKALMQTLNQRHNTLQGTTSVAQHCVQREREESAVRQALRRLDVAHPRIIVFTGFRGCGKSTLCRNAVLKERMPAVYVDIRGTEDTLRSVAKALGVNRLEACGDLLEFVADTCRTAKAANGDTPLLVLKLREGSSFERVYNDAVALACDRRLCHVAIEVSIESLSMATVALPLLDFCMIAVFSREQAFAYTQHTIDAVSLNHFVDIIGTNSNDVDELFAAVHQRRVSAATYTNEKLLKAMRQLQATCAGRPQLRSALQQLSAVPYGEGQDVGGDAAALRSAALRDIVLYDPVQDVWLFRNKLFHSASRCCWPQTRGEMRR</sequence>
<dbReference type="Proteomes" id="UP000000542">
    <property type="component" value="Chromosome 34"/>
</dbReference>
<dbReference type="VEuPathDB" id="TriTrypDB:LMJSD75_340033600"/>
<dbReference type="OMA" id="CLTHIPK"/>
<evidence type="ECO:0000313" key="2">
    <source>
        <dbReference type="EMBL" id="CAJ08001.1"/>
    </source>
</evidence>
<feature type="transmembrane region" description="Helical" evidence="1">
    <location>
        <begin position="200"/>
        <end position="222"/>
    </location>
</feature>
<organism evidence="2 3">
    <name type="scientific">Leishmania major</name>
    <dbReference type="NCBI Taxonomy" id="5664"/>
    <lineage>
        <taxon>Eukaryota</taxon>
        <taxon>Discoba</taxon>
        <taxon>Euglenozoa</taxon>
        <taxon>Kinetoplastea</taxon>
        <taxon>Metakinetoplastina</taxon>
        <taxon>Trypanosomatida</taxon>
        <taxon>Trypanosomatidae</taxon>
        <taxon>Leishmaniinae</taxon>
        <taxon>Leishmania</taxon>
    </lineage>
</organism>
<dbReference type="InterPro" id="IPR027417">
    <property type="entry name" value="P-loop_NTPase"/>
</dbReference>
<dbReference type="EMBL" id="FR796430">
    <property type="protein sequence ID" value="CAJ08001.1"/>
    <property type="molecule type" value="Genomic_DNA"/>
</dbReference>
<gene>
    <name evidence="2" type="ORF">LMJF_34_2800</name>
</gene>
<dbReference type="SUPFAM" id="SSF52540">
    <property type="entry name" value="P-loop containing nucleoside triphosphate hydrolases"/>
    <property type="match status" value="1"/>
</dbReference>
<dbReference type="VEuPathDB" id="TriTrypDB:LMJFC_340037500"/>